<name>A0A2Z6SNA0_9GLOM</name>
<dbReference type="AlphaFoldDB" id="A0A2Z6SNA0"/>
<organism evidence="1 3">
    <name type="scientific">Rhizophagus clarus</name>
    <dbReference type="NCBI Taxonomy" id="94130"/>
    <lineage>
        <taxon>Eukaryota</taxon>
        <taxon>Fungi</taxon>
        <taxon>Fungi incertae sedis</taxon>
        <taxon>Mucoromycota</taxon>
        <taxon>Glomeromycotina</taxon>
        <taxon>Glomeromycetes</taxon>
        <taxon>Glomerales</taxon>
        <taxon>Glomeraceae</taxon>
        <taxon>Rhizophagus</taxon>
    </lineage>
</organism>
<gene>
    <name evidence="2" type="ORF">RCL2_000142900</name>
    <name evidence="1" type="ORF">RclHR1_08500002</name>
</gene>
<protein>
    <submittedName>
        <fullName evidence="1">Uncharacterized protein</fullName>
    </submittedName>
</protein>
<sequence length="182" mass="21673">MLTFSNEQNNEDLFHLTNVVSRSHYDDTNINTQLTTSHYISPPVQDHQISYDINSEEVAITTFFYKPPNDNQIYDISYKEIPISFEFVSQILNNNSNNNDNDSVQNHIQQNNLHEFYFLKFDEKKCYKVTCILISHSLIIEYLNRNIYGVEIKQNEQQVYVEFSKELKENLEYYLKQFLTSQ</sequence>
<dbReference type="OrthoDB" id="2312335at2759"/>
<evidence type="ECO:0000313" key="1">
    <source>
        <dbReference type="EMBL" id="GBC08957.1"/>
    </source>
</evidence>
<dbReference type="EMBL" id="BLAL01000011">
    <property type="protein sequence ID" value="GES73922.1"/>
    <property type="molecule type" value="Genomic_DNA"/>
</dbReference>
<dbReference type="Proteomes" id="UP000247702">
    <property type="component" value="Unassembled WGS sequence"/>
</dbReference>
<dbReference type="Proteomes" id="UP000615446">
    <property type="component" value="Unassembled WGS sequence"/>
</dbReference>
<accession>A0A2Z6SNA0</accession>
<evidence type="ECO:0000313" key="3">
    <source>
        <dbReference type="Proteomes" id="UP000247702"/>
    </source>
</evidence>
<reference evidence="2" key="2">
    <citation type="submission" date="2019-10" db="EMBL/GenBank/DDBJ databases">
        <title>Conservation and host-specific expression of non-tandemly repeated heterogenous ribosome RNA gene in arbuscular mycorrhizal fungi.</title>
        <authorList>
            <person name="Maeda T."/>
            <person name="Kobayashi Y."/>
            <person name="Nakagawa T."/>
            <person name="Ezawa T."/>
            <person name="Yamaguchi K."/>
            <person name="Bino T."/>
            <person name="Nishimoto Y."/>
            <person name="Shigenobu S."/>
            <person name="Kawaguchi M."/>
        </authorList>
    </citation>
    <scope>NUCLEOTIDE SEQUENCE</scope>
    <source>
        <strain evidence="2">HR1</strain>
    </source>
</reference>
<keyword evidence="3" id="KW-1185">Reference proteome</keyword>
<evidence type="ECO:0000313" key="2">
    <source>
        <dbReference type="EMBL" id="GES73922.1"/>
    </source>
</evidence>
<comment type="caution">
    <text evidence="1">The sequence shown here is derived from an EMBL/GenBank/DDBJ whole genome shotgun (WGS) entry which is preliminary data.</text>
</comment>
<reference evidence="1 3" key="1">
    <citation type="submission" date="2017-11" db="EMBL/GenBank/DDBJ databases">
        <title>The genome of Rhizophagus clarus HR1 reveals common genetic basis of auxotrophy among arbuscular mycorrhizal fungi.</title>
        <authorList>
            <person name="Kobayashi Y."/>
        </authorList>
    </citation>
    <scope>NUCLEOTIDE SEQUENCE [LARGE SCALE GENOMIC DNA]</scope>
    <source>
        <strain evidence="1 3">HR1</strain>
    </source>
</reference>
<proteinExistence type="predicted"/>
<dbReference type="EMBL" id="BEXD01004260">
    <property type="protein sequence ID" value="GBC08957.1"/>
    <property type="molecule type" value="Genomic_DNA"/>
</dbReference>